<evidence type="ECO:0000313" key="10">
    <source>
        <dbReference type="EMBL" id="AOW19878.1"/>
    </source>
</evidence>
<dbReference type="CDD" id="cd00075">
    <property type="entry name" value="HATPase"/>
    <property type="match status" value="1"/>
</dbReference>
<dbReference type="STRING" id="1850246.LPB138_03910"/>
<evidence type="ECO:0000256" key="2">
    <source>
        <dbReference type="ARBA" id="ARBA00012438"/>
    </source>
</evidence>
<keyword evidence="8" id="KW-1133">Transmembrane helix</keyword>
<dbReference type="GO" id="GO:0007234">
    <property type="term" value="P:osmosensory signaling via phosphorelay pathway"/>
    <property type="evidence" value="ECO:0007669"/>
    <property type="project" value="TreeGrafter"/>
</dbReference>
<evidence type="ECO:0000256" key="8">
    <source>
        <dbReference type="SAM" id="Phobius"/>
    </source>
</evidence>
<evidence type="ECO:0000256" key="7">
    <source>
        <dbReference type="ARBA" id="ARBA00023012"/>
    </source>
</evidence>
<keyword evidence="8" id="KW-0812">Transmembrane</keyword>
<gene>
    <name evidence="10" type="ORF">LPB138_03910</name>
</gene>
<keyword evidence="7" id="KW-0902">Two-component regulatory system</keyword>
<dbReference type="PRINTS" id="PR00344">
    <property type="entry name" value="BCTRLSENSOR"/>
</dbReference>
<feature type="transmembrane region" description="Helical" evidence="8">
    <location>
        <begin position="37"/>
        <end position="59"/>
    </location>
</feature>
<feature type="domain" description="Histidine kinase" evidence="9">
    <location>
        <begin position="238"/>
        <end position="455"/>
    </location>
</feature>
<dbReference type="InterPro" id="IPR050351">
    <property type="entry name" value="BphY/WalK/GraS-like"/>
</dbReference>
<dbReference type="InterPro" id="IPR004358">
    <property type="entry name" value="Sig_transdc_His_kin-like_C"/>
</dbReference>
<keyword evidence="6 10" id="KW-0067">ATP-binding</keyword>
<dbReference type="EMBL" id="CP017478">
    <property type="protein sequence ID" value="AOW19878.1"/>
    <property type="molecule type" value="Genomic_DNA"/>
</dbReference>
<evidence type="ECO:0000256" key="5">
    <source>
        <dbReference type="ARBA" id="ARBA00022777"/>
    </source>
</evidence>
<evidence type="ECO:0000256" key="4">
    <source>
        <dbReference type="ARBA" id="ARBA00022741"/>
    </source>
</evidence>
<dbReference type="EC" id="2.7.13.3" evidence="2"/>
<dbReference type="Gene3D" id="3.30.565.10">
    <property type="entry name" value="Histidine kinase-like ATPase, C-terminal domain"/>
    <property type="match status" value="1"/>
</dbReference>
<dbReference type="RefSeq" id="WP_070236017.1">
    <property type="nucleotide sequence ID" value="NZ_CP017478.1"/>
</dbReference>
<dbReference type="Pfam" id="PF02518">
    <property type="entry name" value="HATPase_c"/>
    <property type="match status" value="1"/>
</dbReference>
<protein>
    <recommendedName>
        <fullName evidence="2">histidine kinase</fullName>
        <ecNumber evidence="2">2.7.13.3</ecNumber>
    </recommendedName>
</protein>
<dbReference type="GO" id="GO:0030295">
    <property type="term" value="F:protein kinase activator activity"/>
    <property type="evidence" value="ECO:0007669"/>
    <property type="project" value="TreeGrafter"/>
</dbReference>
<dbReference type="PROSITE" id="PS50109">
    <property type="entry name" value="HIS_KIN"/>
    <property type="match status" value="1"/>
</dbReference>
<keyword evidence="3" id="KW-0808">Transferase</keyword>
<evidence type="ECO:0000256" key="3">
    <source>
        <dbReference type="ARBA" id="ARBA00022679"/>
    </source>
</evidence>
<dbReference type="GO" id="GO:0000156">
    <property type="term" value="F:phosphorelay response regulator activity"/>
    <property type="evidence" value="ECO:0007669"/>
    <property type="project" value="TreeGrafter"/>
</dbReference>
<sequence>MAYRKYKLALLLRVAILFLALLALAIAVSFLDFKNDLPIAVVVIVPIVSIILLSVTRLYKFAIRRFYEMDDFFESVKYRDFSRWFSEKSGPQDIRELHKGFNKVNETFKRINKEKETQHLYLQKILELVDTGIVAYNTESRRVLWINDSFKKILDIPSLKSIDFIKDRKPKMYADIFESNHVKGNTISIDRANSKLKVLISSSLFNIEEDTFKLIVLQNIDDTLNENEAQAWKKLLSVMTHEIMNSIAPISSLAETLQEKIKLSIENSEEQPLEINDLELSIESIRKRSEGLMKFAKTYRGLNKITTLNASKVKVGELFENISNLLRPSLDDKNVELYFKLNTSSLQIEIDSYLIEQVLINLILNALDAVKTIESPKIIIHAKKDINGQVTIKVVDNGMGIPDEIADKIFIPFFSTKKNGSGIGLPLCKQIMLLHKGKIQVNTIEGQGTAISLVF</sequence>
<dbReference type="Proteomes" id="UP000176050">
    <property type="component" value="Chromosome"/>
</dbReference>
<dbReference type="OrthoDB" id="9806995at2"/>
<keyword evidence="5" id="KW-0418">Kinase</keyword>
<dbReference type="PANTHER" id="PTHR42878">
    <property type="entry name" value="TWO-COMPONENT HISTIDINE KINASE"/>
    <property type="match status" value="1"/>
</dbReference>
<comment type="catalytic activity">
    <reaction evidence="1">
        <text>ATP + protein L-histidine = ADP + protein N-phospho-L-histidine.</text>
        <dbReference type="EC" id="2.7.13.3"/>
    </reaction>
</comment>
<evidence type="ECO:0000256" key="1">
    <source>
        <dbReference type="ARBA" id="ARBA00000085"/>
    </source>
</evidence>
<evidence type="ECO:0000256" key="6">
    <source>
        <dbReference type="ARBA" id="ARBA00022840"/>
    </source>
</evidence>
<keyword evidence="11" id="KW-1185">Reference proteome</keyword>
<keyword evidence="4" id="KW-0547">Nucleotide-binding</keyword>
<reference evidence="10 11" key="1">
    <citation type="submission" date="2016-10" db="EMBL/GenBank/DDBJ databases">
        <title>Lutibacter sp. LPB0138, isolated from marine gastropod.</title>
        <authorList>
            <person name="Kim E."/>
            <person name="Yi H."/>
        </authorList>
    </citation>
    <scope>NUCLEOTIDE SEQUENCE [LARGE SCALE GENOMIC DNA]</scope>
    <source>
        <strain evidence="10 11">LPB0138</strain>
    </source>
</reference>
<dbReference type="KEGG" id="lul:LPB138_03910"/>
<keyword evidence="8" id="KW-0472">Membrane</keyword>
<dbReference type="GO" id="GO:0004673">
    <property type="term" value="F:protein histidine kinase activity"/>
    <property type="evidence" value="ECO:0007669"/>
    <property type="project" value="UniProtKB-EC"/>
</dbReference>
<dbReference type="GO" id="GO:0005524">
    <property type="term" value="F:ATP binding"/>
    <property type="evidence" value="ECO:0007669"/>
    <property type="project" value="UniProtKB-KW"/>
</dbReference>
<dbReference type="InterPro" id="IPR003594">
    <property type="entry name" value="HATPase_dom"/>
</dbReference>
<name>A0A1D8P5L1_9FLAO</name>
<dbReference type="SUPFAM" id="SSF55874">
    <property type="entry name" value="ATPase domain of HSP90 chaperone/DNA topoisomerase II/histidine kinase"/>
    <property type="match status" value="1"/>
</dbReference>
<evidence type="ECO:0000313" key="11">
    <source>
        <dbReference type="Proteomes" id="UP000176050"/>
    </source>
</evidence>
<accession>A0A1D8P5L1</accession>
<dbReference type="InterPro" id="IPR005467">
    <property type="entry name" value="His_kinase_dom"/>
</dbReference>
<organism evidence="10 11">
    <name type="scientific">Urechidicola croceus</name>
    <dbReference type="NCBI Taxonomy" id="1850246"/>
    <lineage>
        <taxon>Bacteria</taxon>
        <taxon>Pseudomonadati</taxon>
        <taxon>Bacteroidota</taxon>
        <taxon>Flavobacteriia</taxon>
        <taxon>Flavobacteriales</taxon>
        <taxon>Flavobacteriaceae</taxon>
        <taxon>Urechidicola</taxon>
    </lineage>
</organism>
<dbReference type="InterPro" id="IPR036890">
    <property type="entry name" value="HATPase_C_sf"/>
</dbReference>
<dbReference type="SMART" id="SM00387">
    <property type="entry name" value="HATPase_c"/>
    <property type="match status" value="1"/>
</dbReference>
<evidence type="ECO:0000259" key="9">
    <source>
        <dbReference type="PROSITE" id="PS50109"/>
    </source>
</evidence>
<dbReference type="PANTHER" id="PTHR42878:SF7">
    <property type="entry name" value="SENSOR HISTIDINE KINASE GLRK"/>
    <property type="match status" value="1"/>
</dbReference>
<dbReference type="AlphaFoldDB" id="A0A1D8P5L1"/>
<proteinExistence type="predicted"/>